<dbReference type="Pfam" id="PF09986">
    <property type="entry name" value="DUF2225"/>
    <property type="match status" value="1"/>
</dbReference>
<accession>A0ABR5A513</accession>
<proteinExistence type="predicted"/>
<evidence type="ECO:0000313" key="1">
    <source>
        <dbReference type="EMBL" id="KIL36118.1"/>
    </source>
</evidence>
<evidence type="ECO:0008006" key="3">
    <source>
        <dbReference type="Google" id="ProtNLM"/>
    </source>
</evidence>
<dbReference type="InterPro" id="IPR011990">
    <property type="entry name" value="TPR-like_helical_dom_sf"/>
</dbReference>
<sequence length="240" mass="27683">MLKGGSALEPLYQIKVTCSCCETVFHTSRVRPSFKKPVNTDTDFCAYYTTVNPDYYVVRVCPSCGFASTENFAERLTDRQKQAYNDKIGKQWQKRDYGGERGAADAMLSYKLALLSAQAIGEKDRVIAAVLHHIAWLYRYEGEVEQENRFLNFALDAYVRVFETERDSVSNARMMYLIGELNRRLGQYNEAVRWFGRVIQDKNITDAAMIRSCREQWQNMREEMNGKGIELPEEMLQSGT</sequence>
<gene>
    <name evidence="1" type="ORF">SD71_09035</name>
</gene>
<protein>
    <recommendedName>
        <fullName evidence="3">DUF2225 domain-containing protein</fullName>
    </recommendedName>
</protein>
<comment type="caution">
    <text evidence="1">The sequence shown here is derived from an EMBL/GenBank/DDBJ whole genome shotgun (WGS) entry which is preliminary data.</text>
</comment>
<reference evidence="1 2" key="1">
    <citation type="submission" date="2014-12" db="EMBL/GenBank/DDBJ databases">
        <title>Draft genome sequence of Cohnella kolymensis strain B-2846.</title>
        <authorList>
            <person name="Karlyshev A.V."/>
            <person name="Kudryashova E.B."/>
        </authorList>
    </citation>
    <scope>NUCLEOTIDE SEQUENCE [LARGE SCALE GENOMIC DNA]</scope>
    <source>
        <strain evidence="1 2">VKM B-2846</strain>
    </source>
</reference>
<dbReference type="SUPFAM" id="SSF48452">
    <property type="entry name" value="TPR-like"/>
    <property type="match status" value="1"/>
</dbReference>
<keyword evidence="2" id="KW-1185">Reference proteome</keyword>
<dbReference type="Proteomes" id="UP000054526">
    <property type="component" value="Unassembled WGS sequence"/>
</dbReference>
<organism evidence="1 2">
    <name type="scientific">Cohnella kolymensis</name>
    <dbReference type="NCBI Taxonomy" id="1590652"/>
    <lineage>
        <taxon>Bacteria</taxon>
        <taxon>Bacillati</taxon>
        <taxon>Bacillota</taxon>
        <taxon>Bacilli</taxon>
        <taxon>Bacillales</taxon>
        <taxon>Paenibacillaceae</taxon>
        <taxon>Cohnella</taxon>
    </lineage>
</organism>
<dbReference type="InterPro" id="IPR018708">
    <property type="entry name" value="DUF2225"/>
</dbReference>
<evidence type="ECO:0000313" key="2">
    <source>
        <dbReference type="Proteomes" id="UP000054526"/>
    </source>
</evidence>
<name>A0ABR5A513_9BACL</name>
<dbReference type="EMBL" id="JXAL01000014">
    <property type="protein sequence ID" value="KIL36118.1"/>
    <property type="molecule type" value="Genomic_DNA"/>
</dbReference>
<dbReference type="Gene3D" id="1.25.40.10">
    <property type="entry name" value="Tetratricopeptide repeat domain"/>
    <property type="match status" value="1"/>
</dbReference>